<reference evidence="2" key="1">
    <citation type="journal article" date="2017" name="Nat. Ecol. Evol.">
        <title>Genome expansion and lineage-specific genetic innovations in the forest pathogenic fungi Armillaria.</title>
        <authorList>
            <person name="Sipos G."/>
            <person name="Prasanna A.N."/>
            <person name="Walter M.C."/>
            <person name="O'Connor E."/>
            <person name="Balint B."/>
            <person name="Krizsan K."/>
            <person name="Kiss B."/>
            <person name="Hess J."/>
            <person name="Varga T."/>
            <person name="Slot J."/>
            <person name="Riley R."/>
            <person name="Boka B."/>
            <person name="Rigling D."/>
            <person name="Barry K."/>
            <person name="Lee J."/>
            <person name="Mihaltcheva S."/>
            <person name="LaButti K."/>
            <person name="Lipzen A."/>
            <person name="Waldron R."/>
            <person name="Moloney N.M."/>
            <person name="Sperisen C."/>
            <person name="Kredics L."/>
            <person name="Vagvoelgyi C."/>
            <person name="Patrignani A."/>
            <person name="Fitzpatrick D."/>
            <person name="Nagy I."/>
            <person name="Doyle S."/>
            <person name="Anderson J.B."/>
            <person name="Grigoriev I.V."/>
            <person name="Gueldener U."/>
            <person name="Muensterkoetter M."/>
            <person name="Nagy L.G."/>
        </authorList>
    </citation>
    <scope>NUCLEOTIDE SEQUENCE [LARGE SCALE GENOMIC DNA]</scope>
    <source>
        <strain evidence="2">C18/9</strain>
    </source>
</reference>
<organism evidence="1 2">
    <name type="scientific">Armillaria ostoyae</name>
    <name type="common">Armillaria root rot fungus</name>
    <dbReference type="NCBI Taxonomy" id="47428"/>
    <lineage>
        <taxon>Eukaryota</taxon>
        <taxon>Fungi</taxon>
        <taxon>Dikarya</taxon>
        <taxon>Basidiomycota</taxon>
        <taxon>Agaricomycotina</taxon>
        <taxon>Agaricomycetes</taxon>
        <taxon>Agaricomycetidae</taxon>
        <taxon>Agaricales</taxon>
        <taxon>Marasmiineae</taxon>
        <taxon>Physalacriaceae</taxon>
        <taxon>Armillaria</taxon>
    </lineage>
</organism>
<evidence type="ECO:0000313" key="1">
    <source>
        <dbReference type="EMBL" id="SJK96804.1"/>
    </source>
</evidence>
<protein>
    <submittedName>
        <fullName evidence="1">Uncharacterized protein</fullName>
    </submittedName>
</protein>
<gene>
    <name evidence="1" type="ORF">ARMOST_00050</name>
</gene>
<accession>A0A284QK21</accession>
<sequence>MTRIPGKTLQDGIASLPPEELPVIMQELAGLLDRMRSCSNPWGTRVCGVDEKDIFSRRVPSGHISACDDECSFYVTLLRAAQARDEEGLPMLKKDANFVPS</sequence>
<dbReference type="Proteomes" id="UP000219338">
    <property type="component" value="Unassembled WGS sequence"/>
</dbReference>
<dbReference type="OrthoDB" id="2906425at2759"/>
<dbReference type="EMBL" id="FUEG01000001">
    <property type="protein sequence ID" value="SJK96804.1"/>
    <property type="molecule type" value="Genomic_DNA"/>
</dbReference>
<dbReference type="STRING" id="47428.A0A284QK21"/>
<keyword evidence="2" id="KW-1185">Reference proteome</keyword>
<name>A0A284QK21_ARMOS</name>
<dbReference type="OMA" id="HISACEN"/>
<evidence type="ECO:0000313" key="2">
    <source>
        <dbReference type="Proteomes" id="UP000219338"/>
    </source>
</evidence>
<dbReference type="AlphaFoldDB" id="A0A284QK21"/>
<proteinExistence type="predicted"/>